<evidence type="ECO:0000256" key="5">
    <source>
        <dbReference type="SAM" id="Phobius"/>
    </source>
</evidence>
<keyword evidence="5" id="KW-0812">Transmembrane</keyword>
<evidence type="ECO:0000313" key="8">
    <source>
        <dbReference type="Proteomes" id="UP000679126"/>
    </source>
</evidence>
<evidence type="ECO:0000256" key="4">
    <source>
        <dbReference type="PROSITE-ProRule" id="PRU00433"/>
    </source>
</evidence>
<sequence length="333" mass="36644">MEFFDNHKKLFGAATVFFVGLTILVAIMPAVRNQENNQPLPDAVPLNAQAVRGKAVFVANGCVACHTQQVRNVDMDKTWGSRPSLAADYAGFTRTDAWRNTATLMGTERTGPDLTDVGNRQPSRDWNLVHLYNPRIVVGESIMPAYTWLFDIKKEPDTSDVVVNVPAKYLHGEEGKVIATQDALDLIVYLQSLKQAKLPDGTEAPAFLYKKEEKKKTGDGKAAPDGMALYTASCQSCHQANGEGLPGAFPALKASPVVTGDNLELYVDIILNGYDARPEYGVMPPVGANMEWTEYEVAAVINHERSSWGNNAKQVTPEEIRKIMDFVKQKTAR</sequence>
<organism evidence="7 8">
    <name type="scientific">Chitinophaga chungangae</name>
    <dbReference type="NCBI Taxonomy" id="2821488"/>
    <lineage>
        <taxon>Bacteria</taxon>
        <taxon>Pseudomonadati</taxon>
        <taxon>Bacteroidota</taxon>
        <taxon>Chitinophagia</taxon>
        <taxon>Chitinophagales</taxon>
        <taxon>Chitinophagaceae</taxon>
        <taxon>Chitinophaga</taxon>
    </lineage>
</organism>
<evidence type="ECO:0000313" key="7">
    <source>
        <dbReference type="EMBL" id="MBO9154125.1"/>
    </source>
</evidence>
<feature type="transmembrane region" description="Helical" evidence="5">
    <location>
        <begin position="12"/>
        <end position="31"/>
    </location>
</feature>
<dbReference type="Proteomes" id="UP000679126">
    <property type="component" value="Unassembled WGS sequence"/>
</dbReference>
<evidence type="ECO:0000256" key="3">
    <source>
        <dbReference type="ARBA" id="ARBA00023004"/>
    </source>
</evidence>
<feature type="domain" description="Cytochrome c" evidence="6">
    <location>
        <begin position="48"/>
        <end position="194"/>
    </location>
</feature>
<keyword evidence="5" id="KW-1133">Transmembrane helix</keyword>
<evidence type="ECO:0000256" key="2">
    <source>
        <dbReference type="ARBA" id="ARBA00022723"/>
    </source>
</evidence>
<reference evidence="8" key="1">
    <citation type="submission" date="2021-03" db="EMBL/GenBank/DDBJ databases">
        <title>Assistant Professor.</title>
        <authorList>
            <person name="Huq M.A."/>
        </authorList>
    </citation>
    <scope>NUCLEOTIDE SEQUENCE [LARGE SCALE GENOMIC DNA]</scope>
    <source>
        <strain evidence="8">MAH-28</strain>
    </source>
</reference>
<keyword evidence="8" id="KW-1185">Reference proteome</keyword>
<dbReference type="InterPro" id="IPR036909">
    <property type="entry name" value="Cyt_c-like_dom_sf"/>
</dbReference>
<feature type="domain" description="Cytochrome c" evidence="6">
    <location>
        <begin position="221"/>
        <end position="331"/>
    </location>
</feature>
<keyword evidence="1 4" id="KW-0349">Heme</keyword>
<dbReference type="PANTHER" id="PTHR35008">
    <property type="entry name" value="BLL4482 PROTEIN-RELATED"/>
    <property type="match status" value="1"/>
</dbReference>
<dbReference type="Pfam" id="PF02433">
    <property type="entry name" value="FixO"/>
    <property type="match status" value="1"/>
</dbReference>
<name>A0ABS3YHF5_9BACT</name>
<proteinExistence type="predicted"/>
<comment type="caution">
    <text evidence="7">The sequence shown here is derived from an EMBL/GenBank/DDBJ whole genome shotgun (WGS) entry which is preliminary data.</text>
</comment>
<dbReference type="InterPro" id="IPR003468">
    <property type="entry name" value="Cyt_c_oxidase_monohaem-su/FixO"/>
</dbReference>
<keyword evidence="5" id="KW-0472">Membrane</keyword>
<evidence type="ECO:0000259" key="6">
    <source>
        <dbReference type="PROSITE" id="PS51007"/>
    </source>
</evidence>
<dbReference type="PANTHER" id="PTHR35008:SF8">
    <property type="entry name" value="ALCOHOL DEHYDROGENASE CYTOCHROME C SUBUNIT"/>
    <property type="match status" value="1"/>
</dbReference>
<dbReference type="SUPFAM" id="SSF46626">
    <property type="entry name" value="Cytochrome c"/>
    <property type="match status" value="2"/>
</dbReference>
<dbReference type="Pfam" id="PF13442">
    <property type="entry name" value="Cytochrome_CBB3"/>
    <property type="match status" value="1"/>
</dbReference>
<keyword evidence="2 4" id="KW-0479">Metal-binding</keyword>
<dbReference type="InterPro" id="IPR051459">
    <property type="entry name" value="Cytochrome_c-type_DH"/>
</dbReference>
<evidence type="ECO:0000256" key="1">
    <source>
        <dbReference type="ARBA" id="ARBA00022617"/>
    </source>
</evidence>
<dbReference type="PROSITE" id="PS51007">
    <property type="entry name" value="CYTC"/>
    <property type="match status" value="2"/>
</dbReference>
<gene>
    <name evidence="7" type="ORF">J7I43_18005</name>
</gene>
<protein>
    <submittedName>
        <fullName evidence="7">Cytochrome c</fullName>
    </submittedName>
</protein>
<keyword evidence="3 4" id="KW-0408">Iron</keyword>
<dbReference type="InterPro" id="IPR009056">
    <property type="entry name" value="Cyt_c-like_dom"/>
</dbReference>
<dbReference type="EMBL" id="JAGHKP010000003">
    <property type="protein sequence ID" value="MBO9154125.1"/>
    <property type="molecule type" value="Genomic_DNA"/>
</dbReference>
<dbReference type="Gene3D" id="1.10.760.10">
    <property type="entry name" value="Cytochrome c-like domain"/>
    <property type="match status" value="2"/>
</dbReference>
<accession>A0ABS3YHF5</accession>